<accession>A0A1I4AQK0</accession>
<evidence type="ECO:0000313" key="9">
    <source>
        <dbReference type="Proteomes" id="UP000183557"/>
    </source>
</evidence>
<sequence>MKENYAPLYEALMNNINKKPISFHVPGHKYGRVFPKEFSPGFETILKFDATEVRGLDDLHAPEEAIKEALQLASDFFQSKETFFLVNGTTVGNLAMILSVCQPGDEIIVQRNCHKSVLNGLELAGASPVFIAPRYERETGRYSSILAKDVEEALSRHPNSKAVFLTYPDYFGSTYDLESIADIVHHSNLPLLVDEAHGVHFHLGETFPKSALASGADVVVQSAHKMSPAMTMASFLHIGGDRIDAEGIRHYLQILQSSSPSYPLMASLDLARFYMASWGNRERKELRQFTKNVRSILDSYDHLFTVKPSHLNVDPLKLTLEAEACSGYELAEALDAVGIVPEMATSEQVLLVLGLGPSLDLTDLNQRLGSLEWQLKNSSNHATIKENHLPLPVVQNLEYSYFDMRKMMVEKVDWSDAAGYVAAEAIIPYPPGIPMIMKGERISESHYQKVTALIKQGARFQNKEIEQGIRVFKGE</sequence>
<keyword evidence="5" id="KW-0456">Lyase</keyword>
<gene>
    <name evidence="8" type="ORF">SAMN04487936_11936</name>
</gene>
<dbReference type="RefSeq" id="WP_075038323.1">
    <property type="nucleotide sequence ID" value="NZ_FOSB01000019.1"/>
</dbReference>
<keyword evidence="9" id="KW-1185">Reference proteome</keyword>
<evidence type="ECO:0000256" key="5">
    <source>
        <dbReference type="ARBA" id="ARBA00023239"/>
    </source>
</evidence>
<feature type="domain" description="Orn/Lys/Arg decarboxylases family 1 pyridoxal-P attachment site" evidence="6">
    <location>
        <begin position="7"/>
        <end position="308"/>
    </location>
</feature>
<feature type="domain" description="Orn/Lys/Arg decarboxylase C-terminal" evidence="7">
    <location>
        <begin position="389"/>
        <end position="448"/>
    </location>
</feature>
<dbReference type="InterPro" id="IPR008286">
    <property type="entry name" value="Prn/Lys/Arg_de-COase_C"/>
</dbReference>
<dbReference type="SUPFAM" id="SSF55904">
    <property type="entry name" value="Ornithine decarboxylase C-terminal domain"/>
    <property type="match status" value="1"/>
</dbReference>
<reference evidence="9" key="1">
    <citation type="submission" date="2016-10" db="EMBL/GenBank/DDBJ databases">
        <authorList>
            <person name="Varghese N."/>
            <person name="Submissions S."/>
        </authorList>
    </citation>
    <scope>NUCLEOTIDE SEQUENCE [LARGE SCALE GENOMIC DNA]</scope>
    <source>
        <strain evidence="9">CGMCC 1.3704</strain>
    </source>
</reference>
<dbReference type="PANTHER" id="PTHR43277">
    <property type="entry name" value="ARGININE DECARBOXYLASE"/>
    <property type="match status" value="1"/>
</dbReference>
<dbReference type="CDD" id="cd00615">
    <property type="entry name" value="Orn_deC_like"/>
    <property type="match status" value="1"/>
</dbReference>
<organism evidence="8 9">
    <name type="scientific">Halobacillus dabanensis</name>
    <dbReference type="NCBI Taxonomy" id="240302"/>
    <lineage>
        <taxon>Bacteria</taxon>
        <taxon>Bacillati</taxon>
        <taxon>Bacillota</taxon>
        <taxon>Bacilli</taxon>
        <taxon>Bacillales</taxon>
        <taxon>Bacillaceae</taxon>
        <taxon>Halobacillus</taxon>
    </lineage>
</organism>
<dbReference type="SUPFAM" id="SSF53383">
    <property type="entry name" value="PLP-dependent transferases"/>
    <property type="match status" value="1"/>
</dbReference>
<evidence type="ECO:0000259" key="7">
    <source>
        <dbReference type="Pfam" id="PF03711"/>
    </source>
</evidence>
<evidence type="ECO:0000259" key="6">
    <source>
        <dbReference type="Pfam" id="PF01276"/>
    </source>
</evidence>
<dbReference type="GO" id="GO:0016831">
    <property type="term" value="F:carboxy-lyase activity"/>
    <property type="evidence" value="ECO:0007669"/>
    <property type="project" value="UniProtKB-KW"/>
</dbReference>
<comment type="similarity">
    <text evidence="2">Belongs to the Orn/Lys/Arg decarboxylase class-I family.</text>
</comment>
<dbReference type="Pfam" id="PF01276">
    <property type="entry name" value="OKR_DC_1"/>
    <property type="match status" value="1"/>
</dbReference>
<dbReference type="Pfam" id="PF03711">
    <property type="entry name" value="OKR_DC_1_C"/>
    <property type="match status" value="1"/>
</dbReference>
<dbReference type="EMBL" id="FOSB01000019">
    <property type="protein sequence ID" value="SFK58217.1"/>
    <property type="molecule type" value="Genomic_DNA"/>
</dbReference>
<evidence type="ECO:0000313" key="8">
    <source>
        <dbReference type="EMBL" id="SFK58217.1"/>
    </source>
</evidence>
<evidence type="ECO:0000256" key="1">
    <source>
        <dbReference type="ARBA" id="ARBA00001933"/>
    </source>
</evidence>
<dbReference type="InterPro" id="IPR015421">
    <property type="entry name" value="PyrdxlP-dep_Trfase_major"/>
</dbReference>
<dbReference type="InterPro" id="IPR036633">
    <property type="entry name" value="Prn/Lys/Arg_de-COase_C_sf"/>
</dbReference>
<dbReference type="InterPro" id="IPR000310">
    <property type="entry name" value="Orn/Lys/Arg_deCO2ase_major_dom"/>
</dbReference>
<evidence type="ECO:0000256" key="4">
    <source>
        <dbReference type="ARBA" id="ARBA00022898"/>
    </source>
</evidence>
<dbReference type="Proteomes" id="UP000183557">
    <property type="component" value="Unassembled WGS sequence"/>
</dbReference>
<evidence type="ECO:0000256" key="2">
    <source>
        <dbReference type="ARBA" id="ARBA00010671"/>
    </source>
</evidence>
<dbReference type="AlphaFoldDB" id="A0A1I4AQK0"/>
<dbReference type="PANTHER" id="PTHR43277:SF3">
    <property type="entry name" value="DECARBOXYLASE, PUTATIVE-RELATED"/>
    <property type="match status" value="1"/>
</dbReference>
<evidence type="ECO:0000256" key="3">
    <source>
        <dbReference type="ARBA" id="ARBA00022793"/>
    </source>
</evidence>
<dbReference type="OrthoDB" id="9815233at2"/>
<keyword evidence="4" id="KW-0663">Pyridoxal phosphate</keyword>
<dbReference type="Gene3D" id="3.40.640.10">
    <property type="entry name" value="Type I PLP-dependent aspartate aminotransferase-like (Major domain)"/>
    <property type="match status" value="1"/>
</dbReference>
<name>A0A1I4AQK0_HALDA</name>
<keyword evidence="3" id="KW-0210">Decarboxylase</keyword>
<protein>
    <submittedName>
        <fullName evidence="8">Lysine decarboxylase</fullName>
    </submittedName>
</protein>
<comment type="cofactor">
    <cofactor evidence="1">
        <name>pyridoxal 5'-phosphate</name>
        <dbReference type="ChEBI" id="CHEBI:597326"/>
    </cofactor>
</comment>
<dbReference type="InterPro" id="IPR052357">
    <property type="entry name" value="Orn_Lys_Arg_decarboxylase-I"/>
</dbReference>
<dbReference type="InterPro" id="IPR015424">
    <property type="entry name" value="PyrdxlP-dep_Trfase"/>
</dbReference>
<proteinExistence type="inferred from homology"/>
<dbReference type="Gene3D" id="3.90.100.10">
    <property type="entry name" value="Orn/Lys/Arg decarboxylase, C-terminal domain"/>
    <property type="match status" value="1"/>
</dbReference>